<keyword evidence="3" id="KW-1185">Reference proteome</keyword>
<keyword evidence="1" id="KW-0812">Transmembrane</keyword>
<protein>
    <submittedName>
        <fullName evidence="2">Uncharacterized protein</fullName>
    </submittedName>
</protein>
<proteinExistence type="predicted"/>
<sequence>MKIYNKKYFIQGILSGLIGMIALISLAVIPSEDVTFLRMVRSVFLGGILLLISVYELKCGCSPQFDTAKKKPTNK</sequence>
<evidence type="ECO:0000256" key="1">
    <source>
        <dbReference type="SAM" id="Phobius"/>
    </source>
</evidence>
<organism evidence="2 3">
    <name type="scientific">Vagococcus intermedius</name>
    <dbReference type="NCBI Taxonomy" id="2991418"/>
    <lineage>
        <taxon>Bacteria</taxon>
        <taxon>Bacillati</taxon>
        <taxon>Bacillota</taxon>
        <taxon>Bacilli</taxon>
        <taxon>Lactobacillales</taxon>
        <taxon>Enterococcaceae</taxon>
        <taxon>Vagococcus</taxon>
    </lineage>
</organism>
<reference evidence="2" key="1">
    <citation type="submission" date="2022-10" db="EMBL/GenBank/DDBJ databases">
        <title>Vagococcus sp. isolated from poultry meat.</title>
        <authorList>
            <person name="Johansson P."/>
            <person name="Bjorkroth J."/>
        </authorList>
    </citation>
    <scope>NUCLEOTIDE SEQUENCE</scope>
    <source>
        <strain evidence="2">STAA11</strain>
    </source>
</reference>
<dbReference type="RefSeq" id="WP_275469799.1">
    <property type="nucleotide sequence ID" value="NZ_CP110232.1"/>
</dbReference>
<accession>A0AAF0CVZ1</accession>
<dbReference type="KEGG" id="vie:OL234_03565"/>
<dbReference type="EMBL" id="CP110232">
    <property type="protein sequence ID" value="WEG74000.1"/>
    <property type="molecule type" value="Genomic_DNA"/>
</dbReference>
<dbReference type="Proteomes" id="UP001179647">
    <property type="component" value="Chromosome"/>
</dbReference>
<feature type="transmembrane region" description="Helical" evidence="1">
    <location>
        <begin position="36"/>
        <end position="55"/>
    </location>
</feature>
<feature type="transmembrane region" description="Helical" evidence="1">
    <location>
        <begin position="12"/>
        <end position="30"/>
    </location>
</feature>
<keyword evidence="1" id="KW-0472">Membrane</keyword>
<evidence type="ECO:0000313" key="2">
    <source>
        <dbReference type="EMBL" id="WEG74000.1"/>
    </source>
</evidence>
<name>A0AAF0CVZ1_9ENTE</name>
<keyword evidence="1" id="KW-1133">Transmembrane helix</keyword>
<dbReference type="AlphaFoldDB" id="A0AAF0CVZ1"/>
<evidence type="ECO:0000313" key="3">
    <source>
        <dbReference type="Proteomes" id="UP001179647"/>
    </source>
</evidence>
<gene>
    <name evidence="2" type="ORF">OL234_03565</name>
</gene>